<dbReference type="Gene3D" id="3.40.710.10">
    <property type="entry name" value="DD-peptidase/beta-lactamase superfamily"/>
    <property type="match status" value="1"/>
</dbReference>
<proteinExistence type="predicted"/>
<dbReference type="PANTHER" id="PTHR22935:SF97">
    <property type="entry name" value="BETA-LACTAMASE-RELATED DOMAIN-CONTAINING PROTEIN"/>
    <property type="match status" value="1"/>
</dbReference>
<keyword evidence="4" id="KW-1185">Reference proteome</keyword>
<dbReference type="SUPFAM" id="SSF56601">
    <property type="entry name" value="beta-lactamase/transpeptidase-like"/>
    <property type="match status" value="2"/>
</dbReference>
<dbReference type="InterPro" id="IPR012338">
    <property type="entry name" value="Beta-lactam/transpept-like"/>
</dbReference>
<keyword evidence="1" id="KW-0732">Signal</keyword>
<organism evidence="3 4">
    <name type="scientific">Monosporascus cannonballus</name>
    <dbReference type="NCBI Taxonomy" id="155416"/>
    <lineage>
        <taxon>Eukaryota</taxon>
        <taxon>Fungi</taxon>
        <taxon>Dikarya</taxon>
        <taxon>Ascomycota</taxon>
        <taxon>Pezizomycotina</taxon>
        <taxon>Sordariomycetes</taxon>
        <taxon>Xylariomycetidae</taxon>
        <taxon>Xylariales</taxon>
        <taxon>Xylariales incertae sedis</taxon>
        <taxon>Monosporascus</taxon>
    </lineage>
</organism>
<dbReference type="Proteomes" id="UP000294003">
    <property type="component" value="Unassembled WGS sequence"/>
</dbReference>
<evidence type="ECO:0000259" key="2">
    <source>
        <dbReference type="Pfam" id="PF00144"/>
    </source>
</evidence>
<gene>
    <name evidence="3" type="ORF">DL762_006144</name>
</gene>
<feature type="signal peptide" evidence="1">
    <location>
        <begin position="1"/>
        <end position="21"/>
    </location>
</feature>
<evidence type="ECO:0000256" key="1">
    <source>
        <dbReference type="SAM" id="SignalP"/>
    </source>
</evidence>
<dbReference type="InterPro" id="IPR001466">
    <property type="entry name" value="Beta-lactam-related"/>
</dbReference>
<dbReference type="Pfam" id="PF00144">
    <property type="entry name" value="Beta-lactamase"/>
    <property type="match status" value="1"/>
</dbReference>
<comment type="caution">
    <text evidence="3">The sequence shown here is derived from an EMBL/GenBank/DDBJ whole genome shotgun (WGS) entry which is preliminary data.</text>
</comment>
<dbReference type="PANTHER" id="PTHR22935">
    <property type="entry name" value="PENICILLIN-BINDING PROTEIN"/>
    <property type="match status" value="1"/>
</dbReference>
<dbReference type="InterPro" id="IPR051478">
    <property type="entry name" value="Beta-lactamase-like_AB/R"/>
</dbReference>
<protein>
    <recommendedName>
        <fullName evidence="2">Beta-lactamase-related domain-containing protein</fullName>
    </recommendedName>
</protein>
<feature type="chain" id="PRO_5046838809" description="Beta-lactamase-related domain-containing protein" evidence="1">
    <location>
        <begin position="22"/>
        <end position="440"/>
    </location>
</feature>
<feature type="domain" description="Beta-lactamase-related" evidence="2">
    <location>
        <begin position="209"/>
        <end position="278"/>
    </location>
</feature>
<accession>A0ABY0H2S7</accession>
<reference evidence="3 4" key="1">
    <citation type="submission" date="2018-06" db="EMBL/GenBank/DDBJ databases">
        <title>Complete Genomes of Monosporascus.</title>
        <authorList>
            <person name="Robinson A.J."/>
            <person name="Natvig D.O."/>
        </authorList>
    </citation>
    <scope>NUCLEOTIDE SEQUENCE [LARGE SCALE GENOMIC DNA]</scope>
    <source>
        <strain evidence="3 4">CBS 609.92</strain>
    </source>
</reference>
<name>A0ABY0H2S7_9PEZI</name>
<sequence length="440" mass="47269">MRAVPLSAAILLAARSPRVAGAIPHCPYQGLGLPVPTGPASSTTVRTALAELTASFERESAPGANPEATSWSVQVFPASSDDPLWEHYHTAPGLGDTTAGVEEVDGDTIYRLGSNTKIFTMLAFLHGGRGILSKRPRLPVGSGARGQGGRGPHLGYGLGLYNDRLPREPDVGTHALLGELTQEVNFTDLIAIGFPPNVPIEDIPFCGEWRTCTREEFMARITGVSPSFAPSLTAGYSNAGYKLLAYALEAITGRSFTEMIERYIIDALDLSSTYYRNATMERGVLPPGSEAGWNYSLGEASPHTLLSGAATRRRLKPTAPTPDFKAGIGTPWGTRRIQIGTRPSSNRIIDSYAKAGSINVYQSLFLVIFKAAAEDLDGISHEDDMFSTHWGKWVSQSTVKFASRALDQFVSDIDSGGNVVSVEDRALRAKRAKQSRGQGN</sequence>
<dbReference type="EMBL" id="QJNS01000189">
    <property type="protein sequence ID" value="RYO83379.1"/>
    <property type="molecule type" value="Genomic_DNA"/>
</dbReference>
<evidence type="ECO:0000313" key="3">
    <source>
        <dbReference type="EMBL" id="RYO83379.1"/>
    </source>
</evidence>
<evidence type="ECO:0000313" key="4">
    <source>
        <dbReference type="Proteomes" id="UP000294003"/>
    </source>
</evidence>